<reference evidence="3" key="2">
    <citation type="submission" date="2020-09" db="EMBL/GenBank/DDBJ databases">
        <authorList>
            <person name="Sun Q."/>
            <person name="Zhou Y."/>
        </authorList>
    </citation>
    <scope>NUCLEOTIDE SEQUENCE</scope>
    <source>
        <strain evidence="3">CGMCC 1.15290</strain>
    </source>
</reference>
<keyword evidence="4" id="KW-1185">Reference proteome</keyword>
<proteinExistence type="predicted"/>
<feature type="compositionally biased region" description="Acidic residues" evidence="1">
    <location>
        <begin position="375"/>
        <end position="389"/>
    </location>
</feature>
<protein>
    <submittedName>
        <fullName evidence="3">Uncharacterized protein</fullName>
    </submittedName>
</protein>
<dbReference type="EMBL" id="BMIB01000009">
    <property type="protein sequence ID" value="GGH83228.1"/>
    <property type="molecule type" value="Genomic_DNA"/>
</dbReference>
<reference evidence="3" key="1">
    <citation type="journal article" date="2014" name="Int. J. Syst. Evol. Microbiol.">
        <title>Complete genome sequence of Corynebacterium casei LMG S-19264T (=DSM 44701T), isolated from a smear-ripened cheese.</title>
        <authorList>
            <consortium name="US DOE Joint Genome Institute (JGI-PGF)"/>
            <person name="Walter F."/>
            <person name="Albersmeier A."/>
            <person name="Kalinowski J."/>
            <person name="Ruckert C."/>
        </authorList>
    </citation>
    <scope>NUCLEOTIDE SEQUENCE</scope>
    <source>
        <strain evidence="3">CGMCC 1.15290</strain>
    </source>
</reference>
<feature type="region of interest" description="Disordered" evidence="1">
    <location>
        <begin position="366"/>
        <end position="389"/>
    </location>
</feature>
<evidence type="ECO:0000313" key="3">
    <source>
        <dbReference type="EMBL" id="GGH83228.1"/>
    </source>
</evidence>
<dbReference type="AlphaFoldDB" id="A0A917J4T3"/>
<feature type="transmembrane region" description="Helical" evidence="2">
    <location>
        <begin position="324"/>
        <end position="346"/>
    </location>
</feature>
<dbReference type="RefSeq" id="WP_188959372.1">
    <property type="nucleotide sequence ID" value="NZ_BMIB01000009.1"/>
</dbReference>
<keyword evidence="2" id="KW-0472">Membrane</keyword>
<keyword evidence="2" id="KW-0812">Transmembrane</keyword>
<feature type="compositionally biased region" description="Low complexity" evidence="1">
    <location>
        <begin position="169"/>
        <end position="190"/>
    </location>
</feature>
<dbReference type="Proteomes" id="UP000627292">
    <property type="component" value="Unassembled WGS sequence"/>
</dbReference>
<gene>
    <name evidence="3" type="ORF">GCM10011379_58300</name>
</gene>
<evidence type="ECO:0000313" key="4">
    <source>
        <dbReference type="Proteomes" id="UP000627292"/>
    </source>
</evidence>
<keyword evidence="2" id="KW-1133">Transmembrane helix</keyword>
<feature type="region of interest" description="Disordered" evidence="1">
    <location>
        <begin position="167"/>
        <end position="209"/>
    </location>
</feature>
<evidence type="ECO:0000256" key="1">
    <source>
        <dbReference type="SAM" id="MobiDB-lite"/>
    </source>
</evidence>
<comment type="caution">
    <text evidence="3">The sequence shown here is derived from an EMBL/GenBank/DDBJ whole genome shotgun (WGS) entry which is preliminary data.</text>
</comment>
<organism evidence="3 4">
    <name type="scientific">Filimonas zeae</name>
    <dbReference type="NCBI Taxonomy" id="1737353"/>
    <lineage>
        <taxon>Bacteria</taxon>
        <taxon>Pseudomonadati</taxon>
        <taxon>Bacteroidota</taxon>
        <taxon>Chitinophagia</taxon>
        <taxon>Chitinophagales</taxon>
        <taxon>Chitinophagaceae</taxon>
        <taxon>Filimonas</taxon>
    </lineage>
</organism>
<evidence type="ECO:0000256" key="2">
    <source>
        <dbReference type="SAM" id="Phobius"/>
    </source>
</evidence>
<accession>A0A917J4T3</accession>
<name>A0A917J4T3_9BACT</name>
<feature type="transmembrane region" description="Helical" evidence="2">
    <location>
        <begin position="290"/>
        <end position="312"/>
    </location>
</feature>
<sequence length="389" mass="43107">MGYNLSGYLIKGNPDHILHDFSRAAGYILSNRREVTLSDAMEGYRDEDYLHFYASGQGIAIFHIDAIFNNRDINKEVSAGREVITFGLSEAAMAYTFEKHADKRSVWSDSVVFEDPIQRTGDYLPIKADTDVVREIFAPMSREFTGLDIISAGNDTRAWRFSVERVNVPQQTQQPQQAPAPKPAAAASTAAEEEAPKAKPAKAGGPKADLSRFPEIAKQFIKHMQAHKEEGMFYNEKSVWLYSFEAWLREKDEEPEAHIPLYCRVMQKATSGKPYHWLQQQTKAQKNLKLGIIVAVCAVVAAGLFVGALFGLKSMTLPGDVANAVWLKPAIAGASALITALIGFLVGRSGSTVSFKVHDKDSITEDEVLNKLPQPDEEPEAEAEQEEEE</sequence>